<dbReference type="Pfam" id="PF12892">
    <property type="entry name" value="FctA"/>
    <property type="match status" value="1"/>
</dbReference>
<evidence type="ECO:0000256" key="2">
    <source>
        <dbReference type="ARBA" id="ARBA00022525"/>
    </source>
</evidence>
<dbReference type="Gene3D" id="2.60.40.3050">
    <property type="match status" value="1"/>
</dbReference>
<proteinExistence type="predicted"/>
<dbReference type="NCBIfam" id="TIGR01167">
    <property type="entry name" value="LPXTG_anchor"/>
    <property type="match status" value="1"/>
</dbReference>
<evidence type="ECO:0000259" key="8">
    <source>
        <dbReference type="Pfam" id="PF12892"/>
    </source>
</evidence>
<evidence type="ECO:0000313" key="9">
    <source>
        <dbReference type="EMBL" id="MST72898.1"/>
    </source>
</evidence>
<evidence type="ECO:0000256" key="6">
    <source>
        <dbReference type="SAM" id="Phobius"/>
    </source>
</evidence>
<dbReference type="InterPro" id="IPR022464">
    <property type="entry name" value="Strep_pil_isopept_link"/>
</dbReference>
<accession>A0A6N7XNS3</accession>
<evidence type="ECO:0000256" key="4">
    <source>
        <dbReference type="ARBA" id="ARBA00023088"/>
    </source>
</evidence>
<feature type="transmembrane region" description="Helical" evidence="6">
    <location>
        <begin position="212"/>
        <end position="230"/>
    </location>
</feature>
<keyword evidence="6" id="KW-1133">Transmembrane helix</keyword>
<feature type="region of interest" description="Disordered" evidence="5">
    <location>
        <begin position="167"/>
        <end position="196"/>
    </location>
</feature>
<reference evidence="9 10" key="1">
    <citation type="submission" date="2019-08" db="EMBL/GenBank/DDBJ databases">
        <title>In-depth cultivation of the pig gut microbiome towards novel bacterial diversity and tailored functional studies.</title>
        <authorList>
            <person name="Wylensek D."/>
            <person name="Hitch T.C.A."/>
            <person name="Clavel T."/>
        </authorList>
    </citation>
    <scope>NUCLEOTIDE SEQUENCE [LARGE SCALE GENOMIC DNA]</scope>
    <source>
        <strain evidence="9 10">CA-Schmier-601-WT-1</strain>
    </source>
</reference>
<dbReference type="InterPro" id="IPR038174">
    <property type="entry name" value="Strep_pil_link_sf"/>
</dbReference>
<dbReference type="Pfam" id="PF00746">
    <property type="entry name" value="Gram_pos_anchor"/>
    <property type="match status" value="1"/>
</dbReference>
<feature type="domain" description="Gram-positive cocci surface proteins LPxTG" evidence="7">
    <location>
        <begin position="201"/>
        <end position="233"/>
    </location>
</feature>
<dbReference type="Proteomes" id="UP000469325">
    <property type="component" value="Unassembled WGS sequence"/>
</dbReference>
<protein>
    <submittedName>
        <fullName evidence="9">LPXTG cell wall anchor domain-containing protein</fullName>
    </submittedName>
</protein>
<evidence type="ECO:0000259" key="7">
    <source>
        <dbReference type="Pfam" id="PF00746"/>
    </source>
</evidence>
<dbReference type="EMBL" id="VUNC01000005">
    <property type="protein sequence ID" value="MST72898.1"/>
    <property type="molecule type" value="Genomic_DNA"/>
</dbReference>
<sequence>MFKHASHAHAGRGGVAGRILVALGSALSLLCVLALAMPSAALAEGIQVNVRVPVSVTVTGDQPAPAQTFAFVMSPTEDEVLAPAQSTVSITGAGTAYFDLTLDGVGLHTYTVKQVSADASGWTYDTQVFEVRVYAMWDDAAQALRATVVVEDSQRLKSDGCVFSNAYDAPSRPVPSGETPSKPTSKTTPKTGVSSVVSSLRLPKTGDASSSAWVGIGLLALAAIAVGMVLRRCRGDGGEV</sequence>
<evidence type="ECO:0000256" key="5">
    <source>
        <dbReference type="SAM" id="MobiDB-lite"/>
    </source>
</evidence>
<keyword evidence="6" id="KW-0472">Membrane</keyword>
<keyword evidence="1" id="KW-0134">Cell wall</keyword>
<evidence type="ECO:0000256" key="1">
    <source>
        <dbReference type="ARBA" id="ARBA00022512"/>
    </source>
</evidence>
<evidence type="ECO:0000256" key="3">
    <source>
        <dbReference type="ARBA" id="ARBA00022729"/>
    </source>
</evidence>
<dbReference type="InterPro" id="IPR019931">
    <property type="entry name" value="LPXTG_anchor"/>
</dbReference>
<comment type="caution">
    <text evidence="9">The sequence shown here is derived from an EMBL/GenBank/DDBJ whole genome shotgun (WGS) entry which is preliminary data.</text>
</comment>
<keyword evidence="3" id="KW-0732">Signal</keyword>
<keyword evidence="10" id="KW-1185">Reference proteome</keyword>
<gene>
    <name evidence="9" type="ORF">FYJ68_07235</name>
</gene>
<dbReference type="AlphaFoldDB" id="A0A6N7XNS3"/>
<keyword evidence="2" id="KW-0964">Secreted</keyword>
<keyword evidence="6" id="KW-0812">Transmembrane</keyword>
<evidence type="ECO:0000313" key="10">
    <source>
        <dbReference type="Proteomes" id="UP000469325"/>
    </source>
</evidence>
<keyword evidence="4" id="KW-0572">Peptidoglycan-anchor</keyword>
<dbReference type="NCBIfam" id="TIGR03786">
    <property type="entry name" value="strep_pil_rpt"/>
    <property type="match status" value="1"/>
</dbReference>
<name>A0A6N7XNS3_9ACTN</name>
<dbReference type="RefSeq" id="WP_154435624.1">
    <property type="nucleotide sequence ID" value="NZ_VUNC01000005.1"/>
</dbReference>
<feature type="domain" description="Streptococcal pilin isopeptide linkage" evidence="8">
    <location>
        <begin position="57"/>
        <end position="168"/>
    </location>
</feature>
<organism evidence="9 10">
    <name type="scientific">Olsenella porci</name>
    <dbReference type="NCBI Taxonomy" id="2652279"/>
    <lineage>
        <taxon>Bacteria</taxon>
        <taxon>Bacillati</taxon>
        <taxon>Actinomycetota</taxon>
        <taxon>Coriobacteriia</taxon>
        <taxon>Coriobacteriales</taxon>
        <taxon>Atopobiaceae</taxon>
        <taxon>Olsenella</taxon>
    </lineage>
</organism>
<feature type="compositionally biased region" description="Low complexity" evidence="5">
    <location>
        <begin position="179"/>
        <end position="196"/>
    </location>
</feature>